<dbReference type="SUPFAM" id="SSF52540">
    <property type="entry name" value="P-loop containing nucleoside triphosphate hydrolases"/>
    <property type="match status" value="1"/>
</dbReference>
<keyword evidence="2" id="KW-1185">Reference proteome</keyword>
<dbReference type="InParanoid" id="B9TAF2"/>
<dbReference type="STRING" id="3988.B9TAF2"/>
<dbReference type="AlphaFoldDB" id="B9TAF2"/>
<dbReference type="Proteomes" id="UP000008311">
    <property type="component" value="Unassembled WGS sequence"/>
</dbReference>
<feature type="non-terminal residue" evidence="1">
    <location>
        <position position="486"/>
    </location>
</feature>
<dbReference type="EMBL" id="EQ975731">
    <property type="protein sequence ID" value="EEF27166.1"/>
    <property type="molecule type" value="Genomic_DNA"/>
</dbReference>
<evidence type="ECO:0000313" key="2">
    <source>
        <dbReference type="Proteomes" id="UP000008311"/>
    </source>
</evidence>
<name>B9TAF2_RICCO</name>
<evidence type="ECO:0008006" key="3">
    <source>
        <dbReference type="Google" id="ProtNLM"/>
    </source>
</evidence>
<gene>
    <name evidence="1" type="ORF">RCOM_0020500</name>
</gene>
<dbReference type="Gene3D" id="3.40.50.300">
    <property type="entry name" value="P-loop containing nucleotide triphosphate hydrolases"/>
    <property type="match status" value="1"/>
</dbReference>
<organism evidence="1 2">
    <name type="scientific">Ricinus communis</name>
    <name type="common">Castor bean</name>
    <dbReference type="NCBI Taxonomy" id="3988"/>
    <lineage>
        <taxon>Eukaryota</taxon>
        <taxon>Viridiplantae</taxon>
        <taxon>Streptophyta</taxon>
        <taxon>Embryophyta</taxon>
        <taxon>Tracheophyta</taxon>
        <taxon>Spermatophyta</taxon>
        <taxon>Magnoliopsida</taxon>
        <taxon>eudicotyledons</taxon>
        <taxon>Gunneridae</taxon>
        <taxon>Pentapetalae</taxon>
        <taxon>rosids</taxon>
        <taxon>fabids</taxon>
        <taxon>Malpighiales</taxon>
        <taxon>Euphorbiaceae</taxon>
        <taxon>Acalyphoideae</taxon>
        <taxon>Acalypheae</taxon>
        <taxon>Ricinus</taxon>
    </lineage>
</organism>
<accession>B9TAF2</accession>
<dbReference type="InterPro" id="IPR027417">
    <property type="entry name" value="P-loop_NTPase"/>
</dbReference>
<protein>
    <recommendedName>
        <fullName evidence="3">Helicase ATP-binding domain-containing protein</fullName>
    </recommendedName>
</protein>
<sequence length="486" mass="55576">MFDRTDPATRFLVADEVGLGKTMIAKGLIAKTIDHLADSGERVDIVYVCSNAEIAAQNVQRLTLPGQPSFACATRLTLLPLMIGDLRANRLNLISFTPGTTFGASNRTGRKEERRLIYQMLRGLRGVHDRGLRHALKGAAGNQWDEEAQEELQFDRQIAQDFSTRVAKDETLLAQLCDISSLYLDRRRKISDEEHERCTKLVGDLRRLLAKTCLAALRPALVILDEFQRFGELFEDPQQNPSAELAHELFNYSKSLRVLLLSATPYKMYARDDEAEDHYADFLRTLQFLYPRNPEKIERLEADIRDFRAGLLGANDATDLSLVETLKGRIEATLRSVMCRTERVGATVRADAMVKERLMLPRLTGRDLKDFRALEEIRLQLGERDTIEYWKSSPYLLNFMGKYELKNALREQARRKASHVADILEHRDIGLLRGADIRRYGAIDSDNARLRALVEQIDTDRLWKLLWMPPSLNYWRAGGEYEHIGP</sequence>
<proteinExistence type="predicted"/>
<reference evidence="2" key="1">
    <citation type="journal article" date="2010" name="Nat. Biotechnol.">
        <title>Draft genome sequence of the oilseed species Ricinus communis.</title>
        <authorList>
            <person name="Chan A.P."/>
            <person name="Crabtree J."/>
            <person name="Zhao Q."/>
            <person name="Lorenzi H."/>
            <person name="Orvis J."/>
            <person name="Puiu D."/>
            <person name="Melake-Berhan A."/>
            <person name="Jones K.M."/>
            <person name="Redman J."/>
            <person name="Chen G."/>
            <person name="Cahoon E.B."/>
            <person name="Gedil M."/>
            <person name="Stanke M."/>
            <person name="Haas B.J."/>
            <person name="Wortman J.R."/>
            <person name="Fraser-Liggett C.M."/>
            <person name="Ravel J."/>
            <person name="Rabinowicz P.D."/>
        </authorList>
    </citation>
    <scope>NUCLEOTIDE SEQUENCE [LARGE SCALE GENOMIC DNA]</scope>
    <source>
        <strain evidence="2">cv. Hale</strain>
    </source>
</reference>
<evidence type="ECO:0000313" key="1">
    <source>
        <dbReference type="EMBL" id="EEF27166.1"/>
    </source>
</evidence>